<gene>
    <name evidence="2" type="ORF">TE42_04695</name>
</gene>
<protein>
    <submittedName>
        <fullName evidence="2">Uncharacterized protein</fullName>
    </submittedName>
</protein>
<proteinExistence type="predicted"/>
<comment type="caution">
    <text evidence="2">The sequence shown here is derived from an EMBL/GenBank/DDBJ whole genome shotgun (WGS) entry which is preliminary data.</text>
</comment>
<dbReference type="Proteomes" id="UP000035067">
    <property type="component" value="Unassembled WGS sequence"/>
</dbReference>
<name>A0A0G2HLC3_9SYNE</name>
<evidence type="ECO:0000256" key="1">
    <source>
        <dbReference type="SAM" id="Phobius"/>
    </source>
</evidence>
<keyword evidence="1" id="KW-1133">Transmembrane helix</keyword>
<feature type="transmembrane region" description="Helical" evidence="1">
    <location>
        <begin position="36"/>
        <end position="54"/>
    </location>
</feature>
<keyword evidence="1" id="KW-0472">Membrane</keyword>
<evidence type="ECO:0000313" key="2">
    <source>
        <dbReference type="EMBL" id="KKZ12437.1"/>
    </source>
</evidence>
<dbReference type="AlphaFoldDB" id="A0A0G2HLC3"/>
<reference evidence="2 3" key="1">
    <citation type="submission" date="2015-01" db="EMBL/GenBank/DDBJ databases">
        <title>Lifestyle Evolution in Cyanobacterial Symbionts of Sponges.</title>
        <authorList>
            <person name="Burgsdorf I."/>
            <person name="Slaby B.M."/>
            <person name="Handley K.M."/>
            <person name="Haber M."/>
            <person name="Blom J."/>
            <person name="Marshall C.W."/>
            <person name="Gilbert J.A."/>
            <person name="Hentschel U."/>
            <person name="Steindler L."/>
        </authorList>
    </citation>
    <scope>NUCLEOTIDE SEQUENCE [LARGE SCALE GENOMIC DNA]</scope>
    <source>
        <strain evidence="2">SP3</strain>
    </source>
</reference>
<sequence length="86" mass="9392">MELAIIALLVPFAVVVSLLTLRTLRFATHHRFSFMGLALFTTAYVGIINTVINAAEQPELARNVLIGLHLPLLVGVMVATPRLKGR</sequence>
<keyword evidence="1" id="KW-0812">Transmembrane</keyword>
<evidence type="ECO:0000313" key="3">
    <source>
        <dbReference type="Proteomes" id="UP000035067"/>
    </source>
</evidence>
<dbReference type="PATRIC" id="fig|1604020.3.peg.354"/>
<organism evidence="2 3">
    <name type="scientific">Candidatus Synechococcus spongiarum SP3</name>
    <dbReference type="NCBI Taxonomy" id="1604020"/>
    <lineage>
        <taxon>Bacteria</taxon>
        <taxon>Bacillati</taxon>
        <taxon>Cyanobacteriota</taxon>
        <taxon>Cyanophyceae</taxon>
        <taxon>Synechococcales</taxon>
        <taxon>Synechococcaceae</taxon>
        <taxon>Synechococcus</taxon>
    </lineage>
</organism>
<dbReference type="EMBL" id="JXQG01000021">
    <property type="protein sequence ID" value="KKZ12437.1"/>
    <property type="molecule type" value="Genomic_DNA"/>
</dbReference>
<feature type="transmembrane region" description="Helical" evidence="1">
    <location>
        <begin position="60"/>
        <end position="80"/>
    </location>
</feature>
<feature type="transmembrane region" description="Helical" evidence="1">
    <location>
        <begin position="6"/>
        <end position="24"/>
    </location>
</feature>
<accession>A0A0G2HLC3</accession>